<protein>
    <submittedName>
        <fullName evidence="1">Uncharacterized protein</fullName>
    </submittedName>
</protein>
<dbReference type="AlphaFoldDB" id="A0A2L0EQR9"/>
<name>A0A2L0EQR9_SORCE</name>
<evidence type="ECO:0000313" key="2">
    <source>
        <dbReference type="Proteomes" id="UP000238348"/>
    </source>
</evidence>
<gene>
    <name evidence="1" type="ORF">SOCE26_030230</name>
</gene>
<evidence type="ECO:0000313" key="1">
    <source>
        <dbReference type="EMBL" id="AUX41602.1"/>
    </source>
</evidence>
<reference evidence="1 2" key="1">
    <citation type="submission" date="2015-09" db="EMBL/GenBank/DDBJ databases">
        <title>Sorangium comparison.</title>
        <authorList>
            <person name="Zaburannyi N."/>
            <person name="Bunk B."/>
            <person name="Overmann J."/>
            <person name="Mueller R."/>
        </authorList>
    </citation>
    <scope>NUCLEOTIDE SEQUENCE [LARGE SCALE GENOMIC DNA]</scope>
    <source>
        <strain evidence="1 2">So ce26</strain>
    </source>
</reference>
<dbReference type="EMBL" id="CP012673">
    <property type="protein sequence ID" value="AUX41602.1"/>
    <property type="molecule type" value="Genomic_DNA"/>
</dbReference>
<proteinExistence type="predicted"/>
<sequence length="40" mass="4425">MTPAARREGSFFHLASPEAIDAIDDRAPGCGLRRRNAERI</sequence>
<accession>A0A2L0EQR9</accession>
<organism evidence="1 2">
    <name type="scientific">Sorangium cellulosum</name>
    <name type="common">Polyangium cellulosum</name>
    <dbReference type="NCBI Taxonomy" id="56"/>
    <lineage>
        <taxon>Bacteria</taxon>
        <taxon>Pseudomonadati</taxon>
        <taxon>Myxococcota</taxon>
        <taxon>Polyangia</taxon>
        <taxon>Polyangiales</taxon>
        <taxon>Polyangiaceae</taxon>
        <taxon>Sorangium</taxon>
    </lineage>
</organism>
<dbReference type="Proteomes" id="UP000238348">
    <property type="component" value="Chromosome"/>
</dbReference>